<dbReference type="PANTHER" id="PTHR34847">
    <property type="entry name" value="NODULATION PROTEIN U"/>
    <property type="match status" value="1"/>
</dbReference>
<accession>A0A5R9KEI2</accession>
<evidence type="ECO:0000259" key="2">
    <source>
        <dbReference type="Pfam" id="PF02543"/>
    </source>
</evidence>
<evidence type="ECO:0000313" key="4">
    <source>
        <dbReference type="EMBL" id="TLU94458.1"/>
    </source>
</evidence>
<dbReference type="Gene3D" id="3.90.870.20">
    <property type="entry name" value="Carbamoyltransferase, C-terminal domain"/>
    <property type="match status" value="1"/>
</dbReference>
<comment type="similarity">
    <text evidence="1">Belongs to the NodU/CmcH family.</text>
</comment>
<dbReference type="SUPFAM" id="SSF53067">
    <property type="entry name" value="Actin-like ATPase domain"/>
    <property type="match status" value="1"/>
</dbReference>
<protein>
    <recommendedName>
        <fullName evidence="6">Carbamoyltransferase</fullName>
    </recommendedName>
</protein>
<dbReference type="EMBL" id="VCEI01000021">
    <property type="protein sequence ID" value="TLU94458.1"/>
    <property type="molecule type" value="Genomic_DNA"/>
</dbReference>
<evidence type="ECO:0008006" key="6">
    <source>
        <dbReference type="Google" id="ProtNLM"/>
    </source>
</evidence>
<name>A0A5R9KEI2_9BACT</name>
<dbReference type="InterPro" id="IPR051338">
    <property type="entry name" value="NodU/CmcH_Carbamoyltrnsfr"/>
</dbReference>
<dbReference type="OrthoDB" id="9780777at2"/>
<keyword evidence="5" id="KW-1185">Reference proteome</keyword>
<comment type="caution">
    <text evidence="4">The sequence shown here is derived from an EMBL/GenBank/DDBJ whole genome shotgun (WGS) entry which is preliminary data.</text>
</comment>
<reference evidence="4 5" key="1">
    <citation type="submission" date="2019-05" db="EMBL/GenBank/DDBJ databases">
        <authorList>
            <person name="Qu J.-H."/>
        </authorList>
    </citation>
    <scope>NUCLEOTIDE SEQUENCE [LARGE SCALE GENOMIC DNA]</scope>
    <source>
        <strain evidence="4 5">Z12</strain>
    </source>
</reference>
<dbReference type="InterPro" id="IPR031730">
    <property type="entry name" value="Carbam_trans_C"/>
</dbReference>
<feature type="domain" description="Carbamoyltransferase" evidence="2">
    <location>
        <begin position="2"/>
        <end position="353"/>
    </location>
</feature>
<dbReference type="Pfam" id="PF02543">
    <property type="entry name" value="Carbam_trans_N"/>
    <property type="match status" value="1"/>
</dbReference>
<feature type="domain" description="Carbamoyltransferase C-terminal" evidence="3">
    <location>
        <begin position="412"/>
        <end position="601"/>
    </location>
</feature>
<dbReference type="GO" id="GO:0003824">
    <property type="term" value="F:catalytic activity"/>
    <property type="evidence" value="ECO:0007669"/>
    <property type="project" value="InterPro"/>
</dbReference>
<gene>
    <name evidence="4" type="ORF">FEM55_09470</name>
</gene>
<evidence type="ECO:0000259" key="3">
    <source>
        <dbReference type="Pfam" id="PF16861"/>
    </source>
</evidence>
<proteinExistence type="inferred from homology"/>
<evidence type="ECO:0000256" key="1">
    <source>
        <dbReference type="ARBA" id="ARBA00006129"/>
    </source>
</evidence>
<organism evidence="4 5">
    <name type="scientific">Dyadobacter sediminis</name>
    <dbReference type="NCBI Taxonomy" id="1493691"/>
    <lineage>
        <taxon>Bacteria</taxon>
        <taxon>Pseudomonadati</taxon>
        <taxon>Bacteroidota</taxon>
        <taxon>Cytophagia</taxon>
        <taxon>Cytophagales</taxon>
        <taxon>Spirosomataceae</taxon>
        <taxon>Dyadobacter</taxon>
    </lineage>
</organism>
<dbReference type="AlphaFoldDB" id="A0A5R9KEI2"/>
<sequence>MKILGISAFYHDSAAALVDHGEIIAAAQEERFTRKKHDPGFPSNAVAFCLEYGGLSINELDAIVFYDKPLLKFERLLETYYAFAPKGIRSFLTAMPVWIKEKMFLKRLINEELVKLGYDKNRKVKLLFPEHHLSHAASAYYPSQFEKSAILTVDGVGEWATASICMGNGKDISILKELRFPHSLGLLYSAFTYFLGFRVNSGEYKLMGLAPYGNPSSPDIQKYEQIILNELIELKEDGSVWLNQEYFDYATGLKMVNEHKWEALFGFIARKPDDALESMHCNLGLAIQNITEEAVIRMAREAKRLTGAEYLCMAGGVALNCVSNGKLQKANLFKDIFIQPAAGDAGGALGAALAANHIYFGNDRKVTWKADAMRGSYLGPTFSELEVILTAKKYKAVYTQYNDFKELSREAARLLAVGNVVGWIQGRMEFGPRALGGRSILGDPRNAEMQKKLNLKIKYRESFRPFAPSVLAEECSSYFEYAGNSPYMLLVHPVAKQRRKPVPANYDAMDLREKLYFQRSDLPSVTHIDYSARIQTVHKETNPRYYELISSFKELTGYAVIVNTSFNVRGEPIVCTPNDAYRCFMRTEMDYLVIGDFIFDKKQQPEWLEKDNWKEEFVLD</sequence>
<dbReference type="InterPro" id="IPR038152">
    <property type="entry name" value="Carbam_trans_C_sf"/>
</dbReference>
<evidence type="ECO:0000313" key="5">
    <source>
        <dbReference type="Proteomes" id="UP000309788"/>
    </source>
</evidence>
<dbReference type="Proteomes" id="UP000309788">
    <property type="component" value="Unassembled WGS sequence"/>
</dbReference>
<dbReference type="CDD" id="cd24098">
    <property type="entry name" value="ASKHA_NBD_TobZ_N"/>
    <property type="match status" value="1"/>
</dbReference>
<dbReference type="PANTHER" id="PTHR34847:SF1">
    <property type="entry name" value="NODULATION PROTEIN U"/>
    <property type="match status" value="1"/>
</dbReference>
<dbReference type="RefSeq" id="WP_138281086.1">
    <property type="nucleotide sequence ID" value="NZ_BMGE01000002.1"/>
</dbReference>
<dbReference type="Gene3D" id="3.30.420.40">
    <property type="match status" value="2"/>
</dbReference>
<dbReference type="Pfam" id="PF16861">
    <property type="entry name" value="Carbam_trans_C"/>
    <property type="match status" value="1"/>
</dbReference>
<dbReference type="InterPro" id="IPR003696">
    <property type="entry name" value="Carbtransf_dom"/>
</dbReference>
<dbReference type="InterPro" id="IPR043129">
    <property type="entry name" value="ATPase_NBD"/>
</dbReference>